<organism evidence="2 3">
    <name type="scientific">Bacteroides pyogenes JCM 6292</name>
    <dbReference type="NCBI Taxonomy" id="1235809"/>
    <lineage>
        <taxon>Bacteria</taxon>
        <taxon>Pseudomonadati</taxon>
        <taxon>Bacteroidota</taxon>
        <taxon>Bacteroidia</taxon>
        <taxon>Bacteroidales</taxon>
        <taxon>Bacteroidaceae</taxon>
        <taxon>Bacteroides</taxon>
    </lineage>
</organism>
<dbReference type="AlphaFoldDB" id="W4P9P7"/>
<name>W4P9P7_9BACE</name>
<feature type="compositionally biased region" description="Basic and acidic residues" evidence="1">
    <location>
        <begin position="14"/>
        <end position="25"/>
    </location>
</feature>
<dbReference type="EMBL" id="BAIQ01000036">
    <property type="protein sequence ID" value="GAE16516.1"/>
    <property type="molecule type" value="Genomic_DNA"/>
</dbReference>
<dbReference type="Proteomes" id="UP000018861">
    <property type="component" value="Unassembled WGS sequence"/>
</dbReference>
<evidence type="ECO:0000313" key="3">
    <source>
        <dbReference type="Proteomes" id="UP000018861"/>
    </source>
</evidence>
<gene>
    <name evidence="2" type="ORF">JCM6292_2956</name>
</gene>
<proteinExistence type="predicted"/>
<sequence>MPNRGSIGAKQKLCRKETEPLIETKRKSHPNETGSLQTFAALRRTAVPYSA</sequence>
<accession>W4P9P7</accession>
<feature type="region of interest" description="Disordered" evidence="1">
    <location>
        <begin position="1"/>
        <end position="37"/>
    </location>
</feature>
<comment type="caution">
    <text evidence="2">The sequence shown here is derived from an EMBL/GenBank/DDBJ whole genome shotgun (WGS) entry which is preliminary data.</text>
</comment>
<reference evidence="2 3" key="1">
    <citation type="journal article" date="2014" name="Genome Announc.">
        <title>Draft Genome Sequences of Three Strains of Bacteroides pyogenes Isolated from a Cat and Swine.</title>
        <authorList>
            <person name="Sakamoto M."/>
            <person name="Oshima K."/>
            <person name="Suda W."/>
            <person name="Kitamura K."/>
            <person name="Iida T."/>
            <person name="Hattori M."/>
            <person name="Ohkuma M."/>
        </authorList>
    </citation>
    <scope>NUCLEOTIDE SEQUENCE [LARGE SCALE GENOMIC DNA]</scope>
    <source>
        <strain evidence="2 3">JCM 6292</strain>
    </source>
</reference>
<evidence type="ECO:0000313" key="2">
    <source>
        <dbReference type="EMBL" id="GAE16516.1"/>
    </source>
</evidence>
<evidence type="ECO:0000256" key="1">
    <source>
        <dbReference type="SAM" id="MobiDB-lite"/>
    </source>
</evidence>
<protein>
    <submittedName>
        <fullName evidence="2">Uncharacterized protein</fullName>
    </submittedName>
</protein>